<dbReference type="Proteomes" id="UP000662783">
    <property type="component" value="Chromosome"/>
</dbReference>
<accession>A0A974WJ35</accession>
<organism evidence="1 2">
    <name type="scientific">Fulvivirga lutea</name>
    <dbReference type="NCBI Taxonomy" id="2810512"/>
    <lineage>
        <taxon>Bacteria</taxon>
        <taxon>Pseudomonadati</taxon>
        <taxon>Bacteroidota</taxon>
        <taxon>Cytophagia</taxon>
        <taxon>Cytophagales</taxon>
        <taxon>Fulvivirgaceae</taxon>
        <taxon>Fulvivirga</taxon>
    </lineage>
</organism>
<reference evidence="1" key="1">
    <citation type="submission" date="2021-02" db="EMBL/GenBank/DDBJ databases">
        <title>Fulvivirga sp. S481 isolated from sea water.</title>
        <authorList>
            <person name="Bae S.S."/>
            <person name="Baek K."/>
        </authorList>
    </citation>
    <scope>NUCLEOTIDE SEQUENCE</scope>
    <source>
        <strain evidence="1">S481</strain>
    </source>
</reference>
<dbReference type="KEGG" id="fuv:JR347_16045"/>
<gene>
    <name evidence="1" type="ORF">JR347_16045</name>
</gene>
<dbReference type="AlphaFoldDB" id="A0A974WJ35"/>
<sequence length="184" mass="21691">MKKLLVPAFLLITTFSNGQDQKVQDLDFLIGTWEITFDIYDTHHPEKGIIFSEIGRQECYYDLEHNGEPRFITCKGKVAREDGRERTFQESIRYGNFSGTFERVGIFSNWPATSEELLFYHEAERRFEIRGELGVQDNMLERYEDIYQFNEDYTSYERKNVANFSNMPVTEYNVTLMGTGKKIK</sequence>
<keyword evidence="2" id="KW-1185">Reference proteome</keyword>
<protein>
    <submittedName>
        <fullName evidence="1">Uncharacterized protein</fullName>
    </submittedName>
</protein>
<proteinExistence type="predicted"/>
<evidence type="ECO:0000313" key="1">
    <source>
        <dbReference type="EMBL" id="QSE97085.1"/>
    </source>
</evidence>
<dbReference type="RefSeq" id="WP_205721598.1">
    <property type="nucleotide sequence ID" value="NZ_CP070608.1"/>
</dbReference>
<evidence type="ECO:0000313" key="2">
    <source>
        <dbReference type="Proteomes" id="UP000662783"/>
    </source>
</evidence>
<name>A0A974WJ35_9BACT</name>
<dbReference type="EMBL" id="CP070608">
    <property type="protein sequence ID" value="QSE97085.1"/>
    <property type="molecule type" value="Genomic_DNA"/>
</dbReference>